<dbReference type="RefSeq" id="WP_274682806.1">
    <property type="nucleotide sequence ID" value="NZ_JAKNBA010000006.1"/>
</dbReference>
<sequence length="157" mass="17279">MNLKSISLAVSTLLICSSAFSATLEIKSGDVDQDKLYHSFIPGVSGSPIGSNENIIAEMPTNGFTLSPMEYNTEHNYGPEQNFDTAGLATVTFNYNKDQLLVICNLEPAIRNKMTFQFYDANGTKIKSLICKPGVEAKRRVATLSEVEKLSITYQNQ</sequence>
<feature type="chain" id="PRO_5040948077" evidence="1">
    <location>
        <begin position="22"/>
        <end position="157"/>
    </location>
</feature>
<dbReference type="AlphaFoldDB" id="A0A9X4EZA1"/>
<comment type="caution">
    <text evidence="2">The sequence shown here is derived from an EMBL/GenBank/DDBJ whole genome shotgun (WGS) entry which is preliminary data.</text>
</comment>
<keyword evidence="1" id="KW-0732">Signal</keyword>
<gene>
    <name evidence="2" type="ORF">L9W94_05205</name>
</gene>
<evidence type="ECO:0000256" key="1">
    <source>
        <dbReference type="SAM" id="SignalP"/>
    </source>
</evidence>
<accession>A0A9X4EZA1</accession>
<reference evidence="2" key="1">
    <citation type="submission" date="2022-02" db="EMBL/GenBank/DDBJ databases">
        <title>Emergence and expansion in Europe of a Vibrio aestuarianus clonal complex pathogenic for oysters.</title>
        <authorList>
            <person name="Mesnil A."/>
            <person name="Travers M.-A."/>
        </authorList>
    </citation>
    <scope>NUCLEOTIDE SEQUENCE</scope>
    <source>
        <strain evidence="2">19_064_11T1</strain>
    </source>
</reference>
<feature type="signal peptide" evidence="1">
    <location>
        <begin position="1"/>
        <end position="21"/>
    </location>
</feature>
<proteinExistence type="predicted"/>
<protein>
    <submittedName>
        <fullName evidence="2">Uncharacterized protein</fullName>
    </submittedName>
</protein>
<evidence type="ECO:0000313" key="3">
    <source>
        <dbReference type="Proteomes" id="UP001140979"/>
    </source>
</evidence>
<dbReference type="Proteomes" id="UP001140979">
    <property type="component" value="Unassembled WGS sequence"/>
</dbReference>
<name>A0A9X4EZA1_9VIBR</name>
<organism evidence="2 3">
    <name type="scientific">Vibrio aestuarianus</name>
    <dbReference type="NCBI Taxonomy" id="28171"/>
    <lineage>
        <taxon>Bacteria</taxon>
        <taxon>Pseudomonadati</taxon>
        <taxon>Pseudomonadota</taxon>
        <taxon>Gammaproteobacteria</taxon>
        <taxon>Vibrionales</taxon>
        <taxon>Vibrionaceae</taxon>
        <taxon>Vibrio</taxon>
    </lineage>
</organism>
<dbReference type="EMBL" id="JAKNBA010000006">
    <property type="protein sequence ID" value="MDE1241555.1"/>
    <property type="molecule type" value="Genomic_DNA"/>
</dbReference>
<evidence type="ECO:0000313" key="2">
    <source>
        <dbReference type="EMBL" id="MDE1241555.1"/>
    </source>
</evidence>